<proteinExistence type="predicted"/>
<feature type="region of interest" description="Disordered" evidence="1">
    <location>
        <begin position="1"/>
        <end position="20"/>
    </location>
</feature>
<evidence type="ECO:0000313" key="2">
    <source>
        <dbReference type="EMBL" id="RSL87953.1"/>
    </source>
</evidence>
<feature type="region of interest" description="Disordered" evidence="1">
    <location>
        <begin position="106"/>
        <end position="125"/>
    </location>
</feature>
<dbReference type="Proteomes" id="UP000287972">
    <property type="component" value="Unassembled WGS sequence"/>
</dbReference>
<reference evidence="2 3" key="1">
    <citation type="submission" date="2017-06" db="EMBL/GenBank/DDBJ databases">
        <title>Comparative genomic analysis of Ambrosia Fusariam Clade fungi.</title>
        <authorList>
            <person name="Stajich J.E."/>
            <person name="Carrillo J."/>
            <person name="Kijimoto T."/>
            <person name="Eskalen A."/>
            <person name="O'Donnell K."/>
            <person name="Kasson M."/>
        </authorList>
    </citation>
    <scope>NUCLEOTIDE SEQUENCE [LARGE SCALE GENOMIC DNA]</scope>
    <source>
        <strain evidence="2 3">NRRL62606</strain>
    </source>
</reference>
<keyword evidence="3" id="KW-1185">Reference proteome</keyword>
<organism evidence="2 3">
    <name type="scientific">Fusarium floridanum</name>
    <dbReference type="NCBI Taxonomy" id="1325733"/>
    <lineage>
        <taxon>Eukaryota</taxon>
        <taxon>Fungi</taxon>
        <taxon>Dikarya</taxon>
        <taxon>Ascomycota</taxon>
        <taxon>Pezizomycotina</taxon>
        <taxon>Sordariomycetes</taxon>
        <taxon>Hypocreomycetidae</taxon>
        <taxon>Hypocreales</taxon>
        <taxon>Nectriaceae</taxon>
        <taxon>Fusarium</taxon>
        <taxon>Fusarium solani species complex</taxon>
    </lineage>
</organism>
<accession>A0A428SDV1</accession>
<evidence type="ECO:0000256" key="1">
    <source>
        <dbReference type="SAM" id="MobiDB-lite"/>
    </source>
</evidence>
<name>A0A428SDV1_9HYPO</name>
<dbReference type="EMBL" id="NKCL01000027">
    <property type="protein sequence ID" value="RSL87953.1"/>
    <property type="molecule type" value="Genomic_DNA"/>
</dbReference>
<protein>
    <submittedName>
        <fullName evidence="2">Uncharacterized protein</fullName>
    </submittedName>
</protein>
<sequence>MTPNGLKDGSQRTGGHQDAATRPHRILLATCCGLTAPKQCDLVHPFNVWKSATTRATSRSAERAASVDRWDTLEITSCHLTTIPSHLVPIPCHAMDDLQRARGDVETPVNCQTSGNPLARAPRPERGRRAGLAGLGGWSLGLGPVRDDNQGHLRTGGPLGTGAEMRPVEHRRQGLFEHWLAGAGTCQSVSSESVSQFVVAVVSCIDGAEWVMSRIGAPNLP</sequence>
<gene>
    <name evidence="2" type="ORF">CEP51_001973</name>
</gene>
<evidence type="ECO:0000313" key="3">
    <source>
        <dbReference type="Proteomes" id="UP000287972"/>
    </source>
</evidence>
<dbReference type="AlphaFoldDB" id="A0A428SDV1"/>
<comment type="caution">
    <text evidence="2">The sequence shown here is derived from an EMBL/GenBank/DDBJ whole genome shotgun (WGS) entry which is preliminary data.</text>
</comment>